<gene>
    <name evidence="2" type="ORF">EV702DRAFT_360672</name>
</gene>
<evidence type="ECO:0000259" key="1">
    <source>
        <dbReference type="Pfam" id="PF17667"/>
    </source>
</evidence>
<dbReference type="AlphaFoldDB" id="A0A9P7D1G2"/>
<protein>
    <recommendedName>
        <fullName evidence="1">Fungal-type protein kinase domain-containing protein</fullName>
    </recommendedName>
</protein>
<dbReference type="InterPro" id="IPR011009">
    <property type="entry name" value="Kinase-like_dom_sf"/>
</dbReference>
<sequence>MDAKCQLSFAPCSTTNASGNSSPIYLKEFGTPSSETDGTLTHVCTKFLNRSSAISQPNIDVMFKRICEDGLYDRDQHRWTDRSHYSDALLFLNCLTERSYAALSTMPASETKLPKRRIWVMHPTESSVKIAEHQVLLLVNHDSQGVSAMDEVHAIAELISDHDAPHDQSGFQPLPSTASTSLSRYDRPFLFGLSIQKSNTMHLVKYDRYGFMTTPFHIHRHPWAVLGCIDTLATCDSYLLGCYRGLESASIQPDSVSSKSIKTTCYQKATHLRQSADHHTRVRLTRPPVFGSFDGSLFPCTCPFGWKFIVDCGAAPQDHAQFLDELKNLEGVPKIGAYRSMTVDCTITHEKRLFGPRHLIVESVIQTVEHLIGITYFSSRKEFFLAIISCIGTHRTAYFSHKLLHNDINPRSICLNVNDPSDENVIPFWNSDGTPPIRQAMLRGWRFAKHMDNPGNQMISLYRLSEYEHFLATEILWHKGCSPRRRHDLESFLWVMLFICINFVGPYSQGRAVLPSVVPKWLRPDLLLLYRLDISRERFQVDDWTSTCSACFSDYFNHPPIVKGLAYLASKLSPPGSLQKSNGSKTATFPENPVTHDDMISVLENIVAELPVEQPPSEDDVRKARERYRSIQSSVSYKAPNIYD</sequence>
<dbReference type="OrthoDB" id="2673935at2759"/>
<organism evidence="2 3">
    <name type="scientific">Suillus placidus</name>
    <dbReference type="NCBI Taxonomy" id="48579"/>
    <lineage>
        <taxon>Eukaryota</taxon>
        <taxon>Fungi</taxon>
        <taxon>Dikarya</taxon>
        <taxon>Basidiomycota</taxon>
        <taxon>Agaricomycotina</taxon>
        <taxon>Agaricomycetes</taxon>
        <taxon>Agaricomycetidae</taxon>
        <taxon>Boletales</taxon>
        <taxon>Suillineae</taxon>
        <taxon>Suillaceae</taxon>
        <taxon>Suillus</taxon>
    </lineage>
</organism>
<dbReference type="SUPFAM" id="SSF56112">
    <property type="entry name" value="Protein kinase-like (PK-like)"/>
    <property type="match status" value="1"/>
</dbReference>
<accession>A0A9P7D1G2</accession>
<dbReference type="EMBL" id="JABBWD010000029">
    <property type="protein sequence ID" value="KAG1776009.1"/>
    <property type="molecule type" value="Genomic_DNA"/>
</dbReference>
<proteinExistence type="predicted"/>
<keyword evidence="3" id="KW-1185">Reference proteome</keyword>
<evidence type="ECO:0000313" key="2">
    <source>
        <dbReference type="EMBL" id="KAG1776009.1"/>
    </source>
</evidence>
<comment type="caution">
    <text evidence="2">The sequence shown here is derived from an EMBL/GenBank/DDBJ whole genome shotgun (WGS) entry which is preliminary data.</text>
</comment>
<evidence type="ECO:0000313" key="3">
    <source>
        <dbReference type="Proteomes" id="UP000714275"/>
    </source>
</evidence>
<name>A0A9P7D1G2_9AGAM</name>
<dbReference type="Proteomes" id="UP000714275">
    <property type="component" value="Unassembled WGS sequence"/>
</dbReference>
<reference evidence="2" key="1">
    <citation type="journal article" date="2020" name="New Phytol.">
        <title>Comparative genomics reveals dynamic genome evolution in host specialist ectomycorrhizal fungi.</title>
        <authorList>
            <person name="Lofgren L.A."/>
            <person name="Nguyen N.H."/>
            <person name="Vilgalys R."/>
            <person name="Ruytinx J."/>
            <person name="Liao H.L."/>
            <person name="Branco S."/>
            <person name="Kuo A."/>
            <person name="LaButti K."/>
            <person name="Lipzen A."/>
            <person name="Andreopoulos W."/>
            <person name="Pangilinan J."/>
            <person name="Riley R."/>
            <person name="Hundley H."/>
            <person name="Na H."/>
            <person name="Barry K."/>
            <person name="Grigoriev I.V."/>
            <person name="Stajich J.E."/>
            <person name="Kennedy P.G."/>
        </authorList>
    </citation>
    <scope>NUCLEOTIDE SEQUENCE</scope>
    <source>
        <strain evidence="2">DOB743</strain>
    </source>
</reference>
<dbReference type="Pfam" id="PF17667">
    <property type="entry name" value="Pkinase_fungal"/>
    <property type="match status" value="1"/>
</dbReference>
<feature type="domain" description="Fungal-type protein kinase" evidence="1">
    <location>
        <begin position="374"/>
        <end position="500"/>
    </location>
</feature>
<dbReference type="InterPro" id="IPR040976">
    <property type="entry name" value="Pkinase_fungal"/>
</dbReference>